<protein>
    <submittedName>
        <fullName evidence="1">Uncharacterized protein</fullName>
    </submittedName>
</protein>
<comment type="caution">
    <text evidence="1">The sequence shown here is derived from an EMBL/GenBank/DDBJ whole genome shotgun (WGS) entry which is preliminary data.</text>
</comment>
<proteinExistence type="predicted"/>
<gene>
    <name evidence="1" type="ORF">S01H1_36612</name>
</gene>
<reference evidence="1" key="1">
    <citation type="journal article" date="2014" name="Front. Microbiol.">
        <title>High frequency of phylogenetically diverse reductive dehalogenase-homologous genes in deep subseafloor sedimentary metagenomes.</title>
        <authorList>
            <person name="Kawai M."/>
            <person name="Futagami T."/>
            <person name="Toyoda A."/>
            <person name="Takaki Y."/>
            <person name="Nishi S."/>
            <person name="Hori S."/>
            <person name="Arai W."/>
            <person name="Tsubouchi T."/>
            <person name="Morono Y."/>
            <person name="Uchiyama I."/>
            <person name="Ito T."/>
            <person name="Fujiyama A."/>
            <person name="Inagaki F."/>
            <person name="Takami H."/>
        </authorList>
    </citation>
    <scope>NUCLEOTIDE SEQUENCE</scope>
    <source>
        <strain evidence="1">Expedition CK06-06</strain>
    </source>
</reference>
<feature type="non-terminal residue" evidence="1">
    <location>
        <position position="1"/>
    </location>
</feature>
<evidence type="ECO:0000313" key="1">
    <source>
        <dbReference type="EMBL" id="GAG05864.1"/>
    </source>
</evidence>
<organism evidence="1">
    <name type="scientific">marine sediment metagenome</name>
    <dbReference type="NCBI Taxonomy" id="412755"/>
    <lineage>
        <taxon>unclassified sequences</taxon>
        <taxon>metagenomes</taxon>
        <taxon>ecological metagenomes</taxon>
    </lineage>
</organism>
<name>X0UJ98_9ZZZZ</name>
<dbReference type="EMBL" id="BARS01022948">
    <property type="protein sequence ID" value="GAG05864.1"/>
    <property type="molecule type" value="Genomic_DNA"/>
</dbReference>
<accession>X0UJ98</accession>
<dbReference type="AlphaFoldDB" id="X0UJ98"/>
<sequence>DWLKSRGIRSGIVRLRTIMMRTWDQPVESLLADTHLSKKGNKLTCQVCGTELGADEMIDRGKCPRCQNPLW</sequence>